<name>A0A399Q3V2_9MICO</name>
<evidence type="ECO:0000313" key="2">
    <source>
        <dbReference type="EMBL" id="RIJ13616.1"/>
    </source>
</evidence>
<dbReference type="Pfam" id="PF00578">
    <property type="entry name" value="AhpC-TSA"/>
    <property type="match status" value="1"/>
</dbReference>
<dbReference type="Proteomes" id="UP000265361">
    <property type="component" value="Unassembled WGS sequence"/>
</dbReference>
<dbReference type="AlphaFoldDB" id="A0A399Q3V2"/>
<organism evidence="2 3">
    <name type="scientific">Clavibacter nebraskensis</name>
    <dbReference type="NCBI Taxonomy" id="31963"/>
    <lineage>
        <taxon>Bacteria</taxon>
        <taxon>Bacillati</taxon>
        <taxon>Actinomycetota</taxon>
        <taxon>Actinomycetes</taxon>
        <taxon>Micrococcales</taxon>
        <taxon>Microbacteriaceae</taxon>
        <taxon>Clavibacter</taxon>
    </lineage>
</organism>
<dbReference type="GO" id="GO:0016209">
    <property type="term" value="F:antioxidant activity"/>
    <property type="evidence" value="ECO:0007669"/>
    <property type="project" value="InterPro"/>
</dbReference>
<dbReference type="GO" id="GO:0016491">
    <property type="term" value="F:oxidoreductase activity"/>
    <property type="evidence" value="ECO:0007669"/>
    <property type="project" value="InterPro"/>
</dbReference>
<evidence type="ECO:0000259" key="1">
    <source>
        <dbReference type="Pfam" id="PF00578"/>
    </source>
</evidence>
<evidence type="ECO:0000313" key="3">
    <source>
        <dbReference type="Proteomes" id="UP000265361"/>
    </source>
</evidence>
<protein>
    <submittedName>
        <fullName evidence="2">AhpC/TSA family protein</fullName>
    </submittedName>
</protein>
<sequence>LRERGATLVAVSPQTPEGSAQAVAGGGLDFPVLSDPSNAFVRALGLVTEPTPEARAAHTQLGFDVADSNADGTGDIPFPTVIVVDADRRVAFADVHVDYTTRTEVPEILTAVDAVIAR</sequence>
<dbReference type="SUPFAM" id="SSF52833">
    <property type="entry name" value="Thioredoxin-like"/>
    <property type="match status" value="1"/>
</dbReference>
<reference evidence="2 3" key="1">
    <citation type="submission" date="2018-08" db="EMBL/GenBank/DDBJ databases">
        <title>Genome Sequence of Clavibacter michiganensis Subspecies type strains, and the Atypical Peach-Colored Strains Isolated from Tomato.</title>
        <authorList>
            <person name="Osdaghi E."/>
            <person name="Portier P."/>
            <person name="Briand M."/>
            <person name="Jacques M.-A."/>
        </authorList>
    </citation>
    <scope>NUCLEOTIDE SEQUENCE [LARGE SCALE GENOMIC DNA]</scope>
    <source>
        <strain evidence="2 3">CFBP 7577</strain>
    </source>
</reference>
<dbReference type="EMBL" id="QWED01000159">
    <property type="protein sequence ID" value="RIJ13616.1"/>
    <property type="molecule type" value="Genomic_DNA"/>
</dbReference>
<feature type="domain" description="Alkyl hydroperoxide reductase subunit C/ Thiol specific antioxidant" evidence="1">
    <location>
        <begin position="2"/>
        <end position="91"/>
    </location>
</feature>
<dbReference type="Gene3D" id="3.40.30.10">
    <property type="entry name" value="Glutaredoxin"/>
    <property type="match status" value="1"/>
</dbReference>
<dbReference type="InterPro" id="IPR036249">
    <property type="entry name" value="Thioredoxin-like_sf"/>
</dbReference>
<accession>A0A399Q3V2</accession>
<gene>
    <name evidence="2" type="ORF">DZF97_06795</name>
</gene>
<dbReference type="InterPro" id="IPR000866">
    <property type="entry name" value="AhpC/TSA"/>
</dbReference>
<proteinExistence type="predicted"/>
<feature type="non-terminal residue" evidence="2">
    <location>
        <position position="1"/>
    </location>
</feature>
<comment type="caution">
    <text evidence="2">The sequence shown here is derived from an EMBL/GenBank/DDBJ whole genome shotgun (WGS) entry which is preliminary data.</text>
</comment>